<dbReference type="EMBL" id="KV429047">
    <property type="protein sequence ID" value="KZT71162.1"/>
    <property type="molecule type" value="Genomic_DNA"/>
</dbReference>
<gene>
    <name evidence="2" type="ORF">DAEQUDRAFT_724535</name>
</gene>
<evidence type="ECO:0000313" key="2">
    <source>
        <dbReference type="EMBL" id="KZT71162.1"/>
    </source>
</evidence>
<evidence type="ECO:0000256" key="1">
    <source>
        <dbReference type="SAM" id="MobiDB-lite"/>
    </source>
</evidence>
<dbReference type="Proteomes" id="UP000076727">
    <property type="component" value="Unassembled WGS sequence"/>
</dbReference>
<accession>A0A165RU70</accession>
<name>A0A165RU70_9APHY</name>
<protein>
    <submittedName>
        <fullName evidence="2">Uncharacterized protein</fullName>
    </submittedName>
</protein>
<sequence>MDAPSGFYPGGNPASAGVANGPQYREAGPSAPAAPHVFVRPPQQAGGDPDVYFGLDEFRPASPPPIAQPIPVPAFQPVPPPAFQPVPPPAFPPVPPPAFPPPFVNLDPAPAHERRKYVPYMLGHLYEPAQHEWFDVFRNIPVVHDPRNGSPAYAAELAFYTAHLPTGQGFALNFLPETSPYFIHASEAAGWFTFEQT</sequence>
<reference evidence="2 3" key="1">
    <citation type="journal article" date="2016" name="Mol. Biol. Evol.">
        <title>Comparative Genomics of Early-Diverging Mushroom-Forming Fungi Provides Insights into the Origins of Lignocellulose Decay Capabilities.</title>
        <authorList>
            <person name="Nagy L.G."/>
            <person name="Riley R."/>
            <person name="Tritt A."/>
            <person name="Adam C."/>
            <person name="Daum C."/>
            <person name="Floudas D."/>
            <person name="Sun H."/>
            <person name="Yadav J.S."/>
            <person name="Pangilinan J."/>
            <person name="Larsson K.H."/>
            <person name="Matsuura K."/>
            <person name="Barry K."/>
            <person name="Labutti K."/>
            <person name="Kuo R."/>
            <person name="Ohm R.A."/>
            <person name="Bhattacharya S.S."/>
            <person name="Shirouzu T."/>
            <person name="Yoshinaga Y."/>
            <person name="Martin F.M."/>
            <person name="Grigoriev I.V."/>
            <person name="Hibbett D.S."/>
        </authorList>
    </citation>
    <scope>NUCLEOTIDE SEQUENCE [LARGE SCALE GENOMIC DNA]</scope>
    <source>
        <strain evidence="2 3">L-15889</strain>
    </source>
</reference>
<organism evidence="2 3">
    <name type="scientific">Daedalea quercina L-15889</name>
    <dbReference type="NCBI Taxonomy" id="1314783"/>
    <lineage>
        <taxon>Eukaryota</taxon>
        <taxon>Fungi</taxon>
        <taxon>Dikarya</taxon>
        <taxon>Basidiomycota</taxon>
        <taxon>Agaricomycotina</taxon>
        <taxon>Agaricomycetes</taxon>
        <taxon>Polyporales</taxon>
        <taxon>Fomitopsis</taxon>
    </lineage>
</organism>
<dbReference type="AlphaFoldDB" id="A0A165RU70"/>
<evidence type="ECO:0000313" key="3">
    <source>
        <dbReference type="Proteomes" id="UP000076727"/>
    </source>
</evidence>
<dbReference type="OrthoDB" id="654211at2759"/>
<feature type="region of interest" description="Disordered" evidence="1">
    <location>
        <begin position="1"/>
        <end position="58"/>
    </location>
</feature>
<keyword evidence="3" id="KW-1185">Reference proteome</keyword>
<proteinExistence type="predicted"/>